<organism evidence="5 6">
    <name type="scientific">Cohnella soli</name>
    <dbReference type="NCBI Taxonomy" id="425005"/>
    <lineage>
        <taxon>Bacteria</taxon>
        <taxon>Bacillati</taxon>
        <taxon>Bacillota</taxon>
        <taxon>Bacilli</taxon>
        <taxon>Bacillales</taxon>
        <taxon>Paenibacillaceae</taxon>
        <taxon>Cohnella</taxon>
    </lineage>
</organism>
<feature type="domain" description="SLH" evidence="4">
    <location>
        <begin position="33"/>
        <end position="96"/>
    </location>
</feature>
<keyword evidence="3" id="KW-0732">Signal</keyword>
<evidence type="ECO:0000256" key="3">
    <source>
        <dbReference type="SAM" id="SignalP"/>
    </source>
</evidence>
<dbReference type="PANTHER" id="PTHR47406">
    <property type="entry name" value="COAGULATION FACTOR 5/8 TYPE, C-TERMINAL"/>
    <property type="match status" value="1"/>
</dbReference>
<dbReference type="InterPro" id="IPR008979">
    <property type="entry name" value="Galactose-bd-like_sf"/>
</dbReference>
<feature type="domain" description="SLH" evidence="4">
    <location>
        <begin position="97"/>
        <end position="155"/>
    </location>
</feature>
<comment type="caution">
    <text evidence="5">The sequence shown here is derived from an EMBL/GenBank/DDBJ whole genome shotgun (WGS) entry which is preliminary data.</text>
</comment>
<reference evidence="6" key="1">
    <citation type="journal article" date="2019" name="Int. J. Syst. Evol. Microbiol.">
        <title>The Global Catalogue of Microorganisms (GCM) 10K type strain sequencing project: providing services to taxonomists for standard genome sequencing and annotation.</title>
        <authorList>
            <consortium name="The Broad Institute Genomics Platform"/>
            <consortium name="The Broad Institute Genome Sequencing Center for Infectious Disease"/>
            <person name="Wu L."/>
            <person name="Ma J."/>
        </authorList>
    </citation>
    <scope>NUCLEOTIDE SEQUENCE [LARGE SCALE GENOMIC DNA]</scope>
    <source>
        <strain evidence="6">CGMCC 1.18575</strain>
    </source>
</reference>
<keyword evidence="1" id="KW-0378">Hydrolase</keyword>
<dbReference type="Pfam" id="PF00395">
    <property type="entry name" value="SLH"/>
    <property type="match status" value="3"/>
</dbReference>
<dbReference type="Gene3D" id="2.60.40.1190">
    <property type="match status" value="1"/>
</dbReference>
<dbReference type="PROSITE" id="PS51272">
    <property type="entry name" value="SLH"/>
    <property type="match status" value="3"/>
</dbReference>
<evidence type="ECO:0000313" key="6">
    <source>
        <dbReference type="Proteomes" id="UP001596113"/>
    </source>
</evidence>
<dbReference type="InterPro" id="IPR001119">
    <property type="entry name" value="SLH_dom"/>
</dbReference>
<dbReference type="Proteomes" id="UP001596113">
    <property type="component" value="Unassembled WGS sequence"/>
</dbReference>
<dbReference type="EMBL" id="JBHSMI010000028">
    <property type="protein sequence ID" value="MFC5404381.1"/>
    <property type="molecule type" value="Genomic_DNA"/>
</dbReference>
<feature type="domain" description="SLH" evidence="4">
    <location>
        <begin position="156"/>
        <end position="219"/>
    </location>
</feature>
<dbReference type="Pfam" id="PF02018">
    <property type="entry name" value="CBM_4_9"/>
    <property type="match status" value="2"/>
</dbReference>
<dbReference type="Gene3D" id="2.60.120.260">
    <property type="entry name" value="Galactose-binding domain-like"/>
    <property type="match status" value="2"/>
</dbReference>
<dbReference type="SUPFAM" id="SSF55545">
    <property type="entry name" value="beta-N-acetylhexosaminidase-like domain"/>
    <property type="match status" value="1"/>
</dbReference>
<dbReference type="InterPro" id="IPR029018">
    <property type="entry name" value="Hex-like_dom2"/>
</dbReference>
<dbReference type="Gene3D" id="3.30.379.10">
    <property type="entry name" value="Chitobiase/beta-hexosaminidase domain 2-like"/>
    <property type="match status" value="1"/>
</dbReference>
<accession>A0ABW0HT33</accession>
<name>A0ABW0HT33_9BACL</name>
<evidence type="ECO:0000256" key="2">
    <source>
        <dbReference type="SAM" id="MobiDB-lite"/>
    </source>
</evidence>
<dbReference type="InterPro" id="IPR032287">
    <property type="entry name" value="DUF4838"/>
</dbReference>
<dbReference type="RefSeq" id="WP_378134644.1">
    <property type="nucleotide sequence ID" value="NZ_JBHSMI010000028.1"/>
</dbReference>
<protein>
    <submittedName>
        <fullName evidence="5">DUF4838 domain-containing protein</fullName>
    </submittedName>
</protein>
<dbReference type="SUPFAM" id="SSF49344">
    <property type="entry name" value="CBD9-like"/>
    <property type="match status" value="1"/>
</dbReference>
<sequence length="1592" mass="174369">MKRSSGKRTTLITLICLLFSSYSTAFGAGIAANPKAAASDLAGHWAEPQIADWLDKGLLKGFPDGTVRPDQTITRGELAALVNRAFGWVEAADIRFADLATTNWAYSDIAIAIKSGYLQGYADGTIRAQEKVSRQEAAVVIARLLQYDLTKNTAGAEAFTDAAQMASWSKGAIGAAAAKNLIKGYKDGSFKPKAVITRAELIVVLDRAMAEREVVYSQAGTYGPASGTQSITGDVTISVPGVTLRNMKITGNLTVAEGVGEGDVFLDNVTVKGTTTVKGGGANSVHLKNVNLNILRIEKTSTGVRIVLEGTTTVVQVIVASGVGTGTTIVIDQDARIDALYLNEIIKVLGQGVIDKVIYGEKGQGTTFERKPNKEEGGSASGNGGSPTTTPEPSSSPEPLPSALVKEGIANADILVSPLAGKMETLAAEELQRTIKMVSGAELPIYKGQSDGDALSAQLWENELDVHQFGSYPIRLSLINNSSHPVRVKVAQTDAGPVTAYFGNETMLGAKQSQTIEGTITVSNGAAEGTHNVSLQVSSDEVQTSTLTLTVNLDRNLIKNGGFEIGGSLPDGWIVPSGARDNQVAHSGSGSLRIDLGQYPYINATTNQRLILERGHQYTLQAYVKGSAASGQKIVSQIMEMKNDGSYKDGSGQQVTNITDQWSLVKLTYTPSVTAVFDYNWVYFYAVEGTDHLWIDDVTLMETPPQNPISNGGFETVAADGQLPAGWNVPSGALDSQVKYEGTHSLRIDLGQRDYIYARTDQRIILQAGHEYTLQAMVKGSAPSGQKVIAQFVEMGNDWSSNPGTDQTSFNVTDEWTKIELKYTPDKATQLDYAWIYFYIVAGTDQLWIDDVTLNESASETQNAGSQHVTVVTSSDNMDNERLQIILGTPDSNPKLSSLFGDDVAYLHNSDGFAVRKAGNRIYIIGTEPKGVLNGVYDFLEKNAGVLWTRSSTTDKGTLYDPLATIKAVKANYREKSPFQVRGFNLIGYGANGEYHEDPGTEAMIASNKMNAKMAEFANQSLWERHEQVGVQSFTLGHNLGYWLPNEVYFAEHPDYYNTDVSGENYIPVADDTQINFYHPDVPGVIAGRVKQFLSENPIEYVGIGINDTHYFQQGELSRSPFTTAAGVVIQPNEADYQSTVFFSFLNKIAAKVKVSNPNVKIVTFAYFFTDVPPRVKLEDNIVVVLAPLTGDDRVPFNTADETNSNYQHRLKLEGWLKNTKNVVMYNYYGSFNSDTYERPIAEKVQADMKYYKSLGITGVMPEIVMDARIPNWSINALQFWLFQKLMWNPDVDLAQLKSDYIRKAYGAAAEPMKRYYNLIEQGWNQYHDPIGYNTSPKTYIGKYIIEAGIKDAAQAALNEAWTLADAKAKARIEPIKTTFERMVLEYSEQSDLEAHALRTTSSKEDIVGVTDFSQGPWANAEAVTGFYVMNTKTPAPVQTKVRLLWDDNNLYVGYENFDDDISKIVASDTAPGEWWASGADDDNETFITGDATGSSYYVFFNNTKGLKLEYSGPVQNSSFSKPWENYTKVGDDRWISIQVIPFDSIGVNPYVNKALQGYFFRSYHGMGGFFGWGGGTVWSFADFYPIRLQQD</sequence>
<evidence type="ECO:0000313" key="5">
    <source>
        <dbReference type="EMBL" id="MFC5404381.1"/>
    </source>
</evidence>
<proteinExistence type="predicted"/>
<gene>
    <name evidence="5" type="ORF">ACFPOF_16730</name>
</gene>
<dbReference type="Pfam" id="PF16126">
    <property type="entry name" value="DUF4838"/>
    <property type="match status" value="1"/>
</dbReference>
<dbReference type="PANTHER" id="PTHR47406:SF2">
    <property type="entry name" value="ALPHA GLUCURONIDASE N-TERMINAL DOMAIN-CONTAINING PROTEIN"/>
    <property type="match status" value="1"/>
</dbReference>
<dbReference type="InterPro" id="IPR003305">
    <property type="entry name" value="CenC_carb-bd"/>
</dbReference>
<evidence type="ECO:0000259" key="4">
    <source>
        <dbReference type="PROSITE" id="PS51272"/>
    </source>
</evidence>
<evidence type="ECO:0000256" key="1">
    <source>
        <dbReference type="ARBA" id="ARBA00022801"/>
    </source>
</evidence>
<feature type="signal peptide" evidence="3">
    <location>
        <begin position="1"/>
        <end position="25"/>
    </location>
</feature>
<keyword evidence="6" id="KW-1185">Reference proteome</keyword>
<dbReference type="SUPFAM" id="SSF49785">
    <property type="entry name" value="Galactose-binding domain-like"/>
    <property type="match status" value="2"/>
</dbReference>
<feature type="region of interest" description="Disordered" evidence="2">
    <location>
        <begin position="365"/>
        <end position="402"/>
    </location>
</feature>
<feature type="chain" id="PRO_5047264687" evidence="3">
    <location>
        <begin position="26"/>
        <end position="1592"/>
    </location>
</feature>
<feature type="compositionally biased region" description="Basic and acidic residues" evidence="2">
    <location>
        <begin position="368"/>
        <end position="377"/>
    </location>
</feature>